<evidence type="ECO:0000313" key="1">
    <source>
        <dbReference type="EMBL" id="GJJ10413.1"/>
    </source>
</evidence>
<dbReference type="EMBL" id="BPWL01000005">
    <property type="protein sequence ID" value="GJJ10413.1"/>
    <property type="molecule type" value="Genomic_DNA"/>
</dbReference>
<dbReference type="PANTHER" id="PTHR48100:SF1">
    <property type="entry name" value="HISTIDINE PHOSPHATASE FAMILY PROTEIN-RELATED"/>
    <property type="match status" value="1"/>
</dbReference>
<reference evidence="1" key="1">
    <citation type="submission" date="2021-10" db="EMBL/GenBank/DDBJ databases">
        <title>De novo Genome Assembly of Clathrus columnatus (Basidiomycota, Fungi) Using Illumina and Nanopore Sequence Data.</title>
        <authorList>
            <person name="Ogiso-Tanaka E."/>
            <person name="Itagaki H."/>
            <person name="Hosoya T."/>
            <person name="Hosaka K."/>
        </authorList>
    </citation>
    <scope>NUCLEOTIDE SEQUENCE</scope>
    <source>
        <strain evidence="1">MO-923</strain>
    </source>
</reference>
<dbReference type="PANTHER" id="PTHR48100">
    <property type="entry name" value="BROAD-SPECIFICITY PHOSPHATASE YOR283W-RELATED"/>
    <property type="match status" value="1"/>
</dbReference>
<comment type="caution">
    <text evidence="1">The sequence shown here is derived from an EMBL/GenBank/DDBJ whole genome shotgun (WGS) entry which is preliminary data.</text>
</comment>
<proteinExistence type="predicted"/>
<protein>
    <submittedName>
        <fullName evidence="1">Uncharacterized protein</fullName>
    </submittedName>
</protein>
<accession>A0AAV5AAB0</accession>
<dbReference type="InterPro" id="IPR029033">
    <property type="entry name" value="His_PPase_superfam"/>
</dbReference>
<gene>
    <name evidence="1" type="ORF">Clacol_004639</name>
</gene>
<keyword evidence="2" id="KW-1185">Reference proteome</keyword>
<dbReference type="CDD" id="cd07040">
    <property type="entry name" value="HP"/>
    <property type="match status" value="1"/>
</dbReference>
<sequence length="220" mass="25128">MDMSYWAKLTDETWGPDPLLTDTGIEQAYNVNNIRKQELSYGIPIPESFYSSPFSRTITTALISFEGIVFGDGDNVVKSVPKAIIKEQKFRERNYRQHTCNMRRTRSFIKETYPQFEIEPGFTEEDIFWNTTGACNETDDLLRIQVREVLDEIFENDKSCCGCYFISPLQRFATLVVDIFITAHAHTNRLIREVLGAPEKRMPTGGVFAMVISVTPSSAI</sequence>
<dbReference type="InterPro" id="IPR050275">
    <property type="entry name" value="PGM_Phosphatase"/>
</dbReference>
<dbReference type="SUPFAM" id="SSF53254">
    <property type="entry name" value="Phosphoglycerate mutase-like"/>
    <property type="match status" value="1"/>
</dbReference>
<dbReference type="GO" id="GO:0016791">
    <property type="term" value="F:phosphatase activity"/>
    <property type="evidence" value="ECO:0007669"/>
    <property type="project" value="TreeGrafter"/>
</dbReference>
<dbReference type="Gene3D" id="3.40.50.1240">
    <property type="entry name" value="Phosphoglycerate mutase-like"/>
    <property type="match status" value="1"/>
</dbReference>
<dbReference type="AlphaFoldDB" id="A0AAV5AAB0"/>
<organism evidence="1 2">
    <name type="scientific">Clathrus columnatus</name>
    <dbReference type="NCBI Taxonomy" id="1419009"/>
    <lineage>
        <taxon>Eukaryota</taxon>
        <taxon>Fungi</taxon>
        <taxon>Dikarya</taxon>
        <taxon>Basidiomycota</taxon>
        <taxon>Agaricomycotina</taxon>
        <taxon>Agaricomycetes</taxon>
        <taxon>Phallomycetidae</taxon>
        <taxon>Phallales</taxon>
        <taxon>Clathraceae</taxon>
        <taxon>Clathrus</taxon>
    </lineage>
</organism>
<dbReference type="Proteomes" id="UP001050691">
    <property type="component" value="Unassembled WGS sequence"/>
</dbReference>
<dbReference type="GO" id="GO:0005737">
    <property type="term" value="C:cytoplasm"/>
    <property type="evidence" value="ECO:0007669"/>
    <property type="project" value="TreeGrafter"/>
</dbReference>
<evidence type="ECO:0000313" key="2">
    <source>
        <dbReference type="Proteomes" id="UP001050691"/>
    </source>
</evidence>
<name>A0AAV5AAB0_9AGAM</name>